<dbReference type="SUPFAM" id="SSF48208">
    <property type="entry name" value="Six-hairpin glycosidases"/>
    <property type="match status" value="1"/>
</dbReference>
<keyword evidence="3" id="KW-1185">Reference proteome</keyword>
<feature type="domain" description="Putative glycogen debranching enzyme N-terminal" evidence="1">
    <location>
        <begin position="36"/>
        <end position="209"/>
    </location>
</feature>
<accession>A0ABP7DSN1</accession>
<dbReference type="InterPro" id="IPR008928">
    <property type="entry name" value="6-hairpin_glycosidase_sf"/>
</dbReference>
<dbReference type="RefSeq" id="WP_345640087.1">
    <property type="nucleotide sequence ID" value="NZ_BAABEP010000001.1"/>
</dbReference>
<dbReference type="InterPro" id="IPR032856">
    <property type="entry name" value="GDE_N_bis"/>
</dbReference>
<evidence type="ECO:0000313" key="2">
    <source>
        <dbReference type="EMBL" id="GAA3708612.1"/>
    </source>
</evidence>
<organism evidence="2 3">
    <name type="scientific">Streptomyces tremellae</name>
    <dbReference type="NCBI Taxonomy" id="1124239"/>
    <lineage>
        <taxon>Bacteria</taxon>
        <taxon>Bacillati</taxon>
        <taxon>Actinomycetota</taxon>
        <taxon>Actinomycetes</taxon>
        <taxon>Kitasatosporales</taxon>
        <taxon>Streptomycetaceae</taxon>
        <taxon>Streptomyces</taxon>
    </lineage>
</organism>
<sequence>MALTAFPPVRGDLPRAPVGGPPPLHRLLLCVALPHLAVSADHGQLTGTGIEGCYQAGRRMLSRCRLRVADREPVALQGRMESAGRAHFLAVVRTPTDAGPDPELSVERLRDADGTERITVHNASRGVRRFPVEIALGTDLSDLPAIAAGRAGPELPATVHGGGLRWTADDGAGAVVTAEPPPHEALAAPGLLRWAFELRPGGSRTVELRVRADRPARAPGRSPGLLPAGAAAEGDDHRVGRLFAASVDDLRALLQRGPGSPADIYPAAGVPWRCGPPAAEALWAVRMALPLGTGLAAATLRAVSRGQVRGRGADAGRIPGPLRDAGPHLPPSCTGIEATLAFPAVLAEARLWGLPEQDLEELLPAAERCLRWLRTALGGGEPLGEPGPEGPRRAATQAHAHRAALLGAELLAACGRPGADDLRADAEALRERFLRTFWIDDPSGGRPAVARTADGRLLPFPGADLAHLLDTGLTTGGGRAQGLLDAPRRARVAELLTSPALDSGWGLRGLGGRDPGHNPFGHRAGAVRVHETAVAVAGLAAAGHGTEAGLLLRGLLDAAEAFGYRLPEMYAGRRRAEGGMPVPHPAACRPAAVAAAAGVHVVAGLAGIKPDAPGGLVALCPLREAPLGAVRITGLRVAGEPFAVRVGRTGMGVVEEAAARLQLGV</sequence>
<gene>
    <name evidence="2" type="ORF">GCM10023082_03290</name>
</gene>
<dbReference type="Pfam" id="PF14742">
    <property type="entry name" value="GDE_N_bis"/>
    <property type="match status" value="1"/>
</dbReference>
<reference evidence="3" key="1">
    <citation type="journal article" date="2019" name="Int. J. Syst. Evol. Microbiol.">
        <title>The Global Catalogue of Microorganisms (GCM) 10K type strain sequencing project: providing services to taxonomists for standard genome sequencing and annotation.</title>
        <authorList>
            <consortium name="The Broad Institute Genomics Platform"/>
            <consortium name="The Broad Institute Genome Sequencing Center for Infectious Disease"/>
            <person name="Wu L."/>
            <person name="Ma J."/>
        </authorList>
    </citation>
    <scope>NUCLEOTIDE SEQUENCE [LARGE SCALE GENOMIC DNA]</scope>
    <source>
        <strain evidence="3">JCM 30846</strain>
    </source>
</reference>
<protein>
    <submittedName>
        <fullName evidence="2">Glycogen debranching N-terminal domain-containing protein</fullName>
    </submittedName>
</protein>
<name>A0ABP7DSN1_9ACTN</name>
<evidence type="ECO:0000259" key="1">
    <source>
        <dbReference type="Pfam" id="PF14742"/>
    </source>
</evidence>
<dbReference type="Proteomes" id="UP001499884">
    <property type="component" value="Unassembled WGS sequence"/>
</dbReference>
<dbReference type="EMBL" id="BAABEP010000001">
    <property type="protein sequence ID" value="GAA3708612.1"/>
    <property type="molecule type" value="Genomic_DNA"/>
</dbReference>
<proteinExistence type="predicted"/>
<evidence type="ECO:0000313" key="3">
    <source>
        <dbReference type="Proteomes" id="UP001499884"/>
    </source>
</evidence>
<dbReference type="Gene3D" id="1.50.10.10">
    <property type="match status" value="1"/>
</dbReference>
<dbReference type="InterPro" id="IPR012341">
    <property type="entry name" value="6hp_glycosidase-like_sf"/>
</dbReference>
<comment type="caution">
    <text evidence="2">The sequence shown here is derived from an EMBL/GenBank/DDBJ whole genome shotgun (WGS) entry which is preliminary data.</text>
</comment>